<dbReference type="InterPro" id="IPR036388">
    <property type="entry name" value="WH-like_DNA-bd_sf"/>
</dbReference>
<evidence type="ECO:0000256" key="6">
    <source>
        <dbReference type="ARBA" id="ARBA00025923"/>
    </source>
</evidence>
<dbReference type="AlphaFoldDB" id="A0A0R2AKY1"/>
<organism evidence="9 10">
    <name type="scientific">Ligilactobacillus agilis DSM 20509</name>
    <dbReference type="NCBI Taxonomy" id="1423718"/>
    <lineage>
        <taxon>Bacteria</taxon>
        <taxon>Bacillati</taxon>
        <taxon>Bacillota</taxon>
        <taxon>Bacilli</taxon>
        <taxon>Lactobacillales</taxon>
        <taxon>Lactobacillaceae</taxon>
        <taxon>Ligilactobacillus</taxon>
    </lineage>
</organism>
<evidence type="ECO:0000256" key="2">
    <source>
        <dbReference type="ARBA" id="ARBA00020887"/>
    </source>
</evidence>
<dbReference type="SMART" id="SM00843">
    <property type="entry name" value="Ftsk_gamma"/>
    <property type="match status" value="1"/>
</dbReference>
<keyword evidence="10" id="KW-1185">Reference proteome</keyword>
<evidence type="ECO:0000256" key="3">
    <source>
        <dbReference type="ARBA" id="ARBA00022741"/>
    </source>
</evidence>
<comment type="subunit">
    <text evidence="6">Homohexamer. Forms a ring that surrounds DNA.</text>
</comment>
<evidence type="ECO:0000313" key="9">
    <source>
        <dbReference type="EMBL" id="KRM65147.1"/>
    </source>
</evidence>
<reference evidence="9 10" key="1">
    <citation type="journal article" date="2015" name="Genome Announc.">
        <title>Expanding the biotechnology potential of lactobacilli through comparative genomics of 213 strains and associated genera.</title>
        <authorList>
            <person name="Sun Z."/>
            <person name="Harris H.M."/>
            <person name="McCann A."/>
            <person name="Guo C."/>
            <person name="Argimon S."/>
            <person name="Zhang W."/>
            <person name="Yang X."/>
            <person name="Jeffery I.B."/>
            <person name="Cooney J.C."/>
            <person name="Kagawa T.F."/>
            <person name="Liu W."/>
            <person name="Song Y."/>
            <person name="Salvetti E."/>
            <person name="Wrobel A."/>
            <person name="Rasinkangas P."/>
            <person name="Parkhill J."/>
            <person name="Rea M.C."/>
            <person name="O'Sullivan O."/>
            <person name="Ritari J."/>
            <person name="Douillard F.P."/>
            <person name="Paul Ross R."/>
            <person name="Yang R."/>
            <person name="Briner A.E."/>
            <person name="Felis G.E."/>
            <person name="de Vos W.M."/>
            <person name="Barrangou R."/>
            <person name="Klaenhammer T.R."/>
            <person name="Caufield P.W."/>
            <person name="Cui Y."/>
            <person name="Zhang H."/>
            <person name="O'Toole P.W."/>
        </authorList>
    </citation>
    <scope>NUCLEOTIDE SEQUENCE [LARGE SCALE GENOMIC DNA]</scope>
    <source>
        <strain evidence="9 10">DSM 20509</strain>
    </source>
</reference>
<dbReference type="SUPFAM" id="SSF52540">
    <property type="entry name" value="P-loop containing nucleoside triphosphate hydrolases"/>
    <property type="match status" value="1"/>
</dbReference>
<keyword evidence="5" id="KW-0238">DNA-binding</keyword>
<dbReference type="InterPro" id="IPR041027">
    <property type="entry name" value="FtsK_alpha"/>
</dbReference>
<dbReference type="CDD" id="cd01127">
    <property type="entry name" value="TrwB_TraG_TraD_VirD4"/>
    <property type="match status" value="1"/>
</dbReference>
<accession>A0A0R2AKY1</accession>
<dbReference type="PROSITE" id="PS50901">
    <property type="entry name" value="FTSK"/>
    <property type="match status" value="1"/>
</dbReference>
<comment type="similarity">
    <text evidence="1">Belongs to the FtsK/SpoIIIE/SftA family.</text>
</comment>
<keyword evidence="3 7" id="KW-0547">Nucleotide-binding</keyword>
<dbReference type="Pfam" id="PF17854">
    <property type="entry name" value="FtsK_alpha"/>
    <property type="match status" value="1"/>
</dbReference>
<keyword evidence="4 7" id="KW-0067">ATP-binding</keyword>
<evidence type="ECO:0000256" key="4">
    <source>
        <dbReference type="ARBA" id="ARBA00022840"/>
    </source>
</evidence>
<dbReference type="PANTHER" id="PTHR22683:SF42">
    <property type="entry name" value="DNA TRANSLOCASE SFTA"/>
    <property type="match status" value="1"/>
</dbReference>
<evidence type="ECO:0000256" key="1">
    <source>
        <dbReference type="ARBA" id="ARBA00006474"/>
    </source>
</evidence>
<evidence type="ECO:0000256" key="7">
    <source>
        <dbReference type="PROSITE-ProRule" id="PRU00289"/>
    </source>
</evidence>
<dbReference type="InterPro" id="IPR018541">
    <property type="entry name" value="Ftsk_gamma"/>
</dbReference>
<dbReference type="RefSeq" id="WP_056976406.1">
    <property type="nucleotide sequence ID" value="NZ_AYYP01000019.1"/>
</dbReference>
<dbReference type="PANTHER" id="PTHR22683">
    <property type="entry name" value="SPORULATION PROTEIN RELATED"/>
    <property type="match status" value="1"/>
</dbReference>
<sequence length="717" mass="78693">MEKYTGPAFYQTKTKVAGENNRFKAKHETQGDKRVATNLTRKTAYNNSRGFHPRTFPPFRQQGPVVDLKAKYQKLSQQLKKAKTDFILFQDESIASQQELELFDLRQPVVDFETPSKVTTPVKQAEMEAAVVEASPAKAVEDSSEAVVVFEPHELSEQPLTQTETETVADSQPEAAQVAAVIEEEAAKKEEPVVEFEKVQEKQPVKTGDDKQPLATTKPVVQMPTQPKQASIISDVSSEAKQAAGGYERPALTLLPAPISENTEQVTTWVSEQATKLDETLKSFRVDAQVVNWTIGPAVVQFEVKLGRGVKVSKITNLTDDLQLALAVRDVRIEAPIPGKSSVGIEIPNRYARPVNLAEVLGSQAFLEAKSPLTVALGVDLFGNPQVTDLQKMPHGLIAGATGSGKSVFINSMLVSLLYKASPAEVKLILIDPKAVEMAPYQGIPHLLAPVISDAQAAAAALKWVVAEMERRYELLVAAGVRNIEGFNTKAEESGQYGLKLPYIVVVIDELADLMLVASSEVQDYIARITAKARAAGIHLIVATQRPSVDVVTGTIKNNIPTRIAFMVSSQVDSRTIIDTAGAERLLGRGDMLYLGNGSSQPVRLQGTYIGDEIDQVTDFVRSQGQPKYDFDPENLKKKLTEDEKQDKLFPRILDYIVNEEAISTSKLQREFSIGFNRAAGIIDQLEEKQYISRSNGSKPRKVFLTQEGLNKLRAQG</sequence>
<dbReference type="Pfam" id="PF09397">
    <property type="entry name" value="FtsK_gamma"/>
    <property type="match status" value="1"/>
</dbReference>
<feature type="binding site" evidence="7">
    <location>
        <begin position="400"/>
        <end position="407"/>
    </location>
    <ligand>
        <name>ATP</name>
        <dbReference type="ChEBI" id="CHEBI:30616"/>
    </ligand>
</feature>
<feature type="domain" description="FtsK" evidence="8">
    <location>
        <begin position="383"/>
        <end position="575"/>
    </location>
</feature>
<evidence type="ECO:0000313" key="10">
    <source>
        <dbReference type="Proteomes" id="UP000051008"/>
    </source>
</evidence>
<dbReference type="EMBL" id="AYYP01000019">
    <property type="protein sequence ID" value="KRM65147.1"/>
    <property type="molecule type" value="Genomic_DNA"/>
</dbReference>
<dbReference type="GO" id="GO:0003677">
    <property type="term" value="F:DNA binding"/>
    <property type="evidence" value="ECO:0007669"/>
    <property type="project" value="UniProtKB-KW"/>
</dbReference>
<dbReference type="Pfam" id="PF01580">
    <property type="entry name" value="FtsK_SpoIIIE"/>
    <property type="match status" value="1"/>
</dbReference>
<dbReference type="Proteomes" id="UP000051008">
    <property type="component" value="Unassembled WGS sequence"/>
</dbReference>
<dbReference type="Gene3D" id="3.30.980.40">
    <property type="match status" value="1"/>
</dbReference>
<proteinExistence type="inferred from homology"/>
<dbReference type="Gene3D" id="1.10.10.10">
    <property type="entry name" value="Winged helix-like DNA-binding domain superfamily/Winged helix DNA-binding domain"/>
    <property type="match status" value="1"/>
</dbReference>
<protein>
    <recommendedName>
        <fullName evidence="2">DNA translocase FtsK</fullName>
    </recommendedName>
</protein>
<dbReference type="InterPro" id="IPR027417">
    <property type="entry name" value="P-loop_NTPase"/>
</dbReference>
<dbReference type="GO" id="GO:0005524">
    <property type="term" value="F:ATP binding"/>
    <property type="evidence" value="ECO:0007669"/>
    <property type="project" value="UniProtKB-UniRule"/>
</dbReference>
<dbReference type="InterPro" id="IPR003593">
    <property type="entry name" value="AAA+_ATPase"/>
</dbReference>
<gene>
    <name evidence="9" type="ORF">FC14_GL001500</name>
</gene>
<dbReference type="InterPro" id="IPR036390">
    <property type="entry name" value="WH_DNA-bd_sf"/>
</dbReference>
<dbReference type="Gene3D" id="3.40.50.300">
    <property type="entry name" value="P-loop containing nucleotide triphosphate hydrolases"/>
    <property type="match status" value="1"/>
</dbReference>
<dbReference type="InterPro" id="IPR050206">
    <property type="entry name" value="FtsK/SpoIIIE/SftA"/>
</dbReference>
<dbReference type="InterPro" id="IPR002543">
    <property type="entry name" value="FtsK_dom"/>
</dbReference>
<dbReference type="PATRIC" id="fig|1423718.3.peg.1565"/>
<dbReference type="SMART" id="SM00382">
    <property type="entry name" value="AAA"/>
    <property type="match status" value="1"/>
</dbReference>
<evidence type="ECO:0000256" key="5">
    <source>
        <dbReference type="ARBA" id="ARBA00023125"/>
    </source>
</evidence>
<name>A0A0R2AKY1_9LACO</name>
<dbReference type="OrthoDB" id="9807790at2"/>
<evidence type="ECO:0000259" key="8">
    <source>
        <dbReference type="PROSITE" id="PS50901"/>
    </source>
</evidence>
<dbReference type="SUPFAM" id="SSF46785">
    <property type="entry name" value="Winged helix' DNA-binding domain"/>
    <property type="match status" value="1"/>
</dbReference>
<comment type="caution">
    <text evidence="9">The sequence shown here is derived from an EMBL/GenBank/DDBJ whole genome shotgun (WGS) entry which is preliminary data.</text>
</comment>